<keyword evidence="1" id="KW-0413">Isomerase</keyword>
<name>A0A4U7JBC5_9FIRM</name>
<reference evidence="1 2" key="1">
    <citation type="submission" date="2020-09" db="EMBL/GenBank/DDBJ databases">
        <title>Characterization and genome sequencing of Ruminiclostridium sp. nov. MA18.</title>
        <authorList>
            <person name="Rettenmaier R."/>
            <person name="Kowollik M.-L."/>
            <person name="Liebl W."/>
            <person name="Zverlov V."/>
        </authorList>
    </citation>
    <scope>NUCLEOTIDE SEQUENCE [LARGE SCALE GENOMIC DNA]</scope>
    <source>
        <strain evidence="1 2">MA18</strain>
    </source>
</reference>
<dbReference type="AlphaFoldDB" id="A0A4U7JBC5"/>
<protein>
    <submittedName>
        <fullName evidence="1">Peptidylprolyl isomerase</fullName>
    </submittedName>
</protein>
<dbReference type="RefSeq" id="WP_137699038.1">
    <property type="nucleotide sequence ID" value="NZ_CP061336.1"/>
</dbReference>
<accession>A0A4U7JBC5</accession>
<proteinExistence type="predicted"/>
<keyword evidence="2" id="KW-1185">Reference proteome</keyword>
<evidence type="ECO:0000313" key="1">
    <source>
        <dbReference type="EMBL" id="QNU67254.1"/>
    </source>
</evidence>
<dbReference type="GO" id="GO:0016853">
    <property type="term" value="F:isomerase activity"/>
    <property type="evidence" value="ECO:0007669"/>
    <property type="project" value="UniProtKB-KW"/>
</dbReference>
<dbReference type="OrthoDB" id="2662822at2"/>
<gene>
    <name evidence="1" type="ORF">EHE19_001540</name>
</gene>
<dbReference type="EMBL" id="CP061336">
    <property type="protein sequence ID" value="QNU67254.1"/>
    <property type="molecule type" value="Genomic_DNA"/>
</dbReference>
<organism evidence="1 2">
    <name type="scientific">Ruminiclostridium herbifermentans</name>
    <dbReference type="NCBI Taxonomy" id="2488810"/>
    <lineage>
        <taxon>Bacteria</taxon>
        <taxon>Bacillati</taxon>
        <taxon>Bacillota</taxon>
        <taxon>Clostridia</taxon>
        <taxon>Eubacteriales</taxon>
        <taxon>Oscillospiraceae</taxon>
        <taxon>Ruminiclostridium</taxon>
    </lineage>
</organism>
<dbReference type="KEGG" id="rher:EHE19_001540"/>
<evidence type="ECO:0000313" key="2">
    <source>
        <dbReference type="Proteomes" id="UP000306409"/>
    </source>
</evidence>
<dbReference type="Proteomes" id="UP000306409">
    <property type="component" value="Chromosome"/>
</dbReference>
<sequence length="66" mass="7778">MTVDEQLNQINTAIAAIENGAQEYRIGSKQIRRADLNTLYQERRKLTQQLYEQNENSTYVAVFDRR</sequence>